<feature type="transmembrane region" description="Helical" evidence="14">
    <location>
        <begin position="292"/>
        <end position="318"/>
    </location>
</feature>
<dbReference type="GO" id="GO:0031402">
    <property type="term" value="F:sodium ion binding"/>
    <property type="evidence" value="ECO:0007669"/>
    <property type="project" value="UniProtKB-UniRule"/>
</dbReference>
<evidence type="ECO:0000256" key="6">
    <source>
        <dbReference type="ARBA" id="ARBA00022847"/>
    </source>
</evidence>
<keyword evidence="8 14" id="KW-0915">Sodium</keyword>
<comment type="subcellular location">
    <subcellularLocation>
        <location evidence="1 14">Cell membrane</location>
        <topology evidence="1 14">Multi-pass membrane protein</topology>
    </subcellularLocation>
</comment>
<comment type="function">
    <text evidence="14">Catalyzes the sodium-dependent uptake of extracellular L-proline.</text>
</comment>
<feature type="non-terminal residue" evidence="15">
    <location>
        <position position="483"/>
    </location>
</feature>
<feature type="transmembrane region" description="Helical" evidence="14">
    <location>
        <begin position="69"/>
        <end position="90"/>
    </location>
</feature>
<evidence type="ECO:0000256" key="14">
    <source>
        <dbReference type="RuleBase" id="RU366012"/>
    </source>
</evidence>
<keyword evidence="6 14" id="KW-0769">Symport</keyword>
<organism evidence="15 16">
    <name type="scientific">Candidatus Agrococcus pullicola</name>
    <dbReference type="NCBI Taxonomy" id="2838429"/>
    <lineage>
        <taxon>Bacteria</taxon>
        <taxon>Bacillati</taxon>
        <taxon>Actinomycetota</taxon>
        <taxon>Actinomycetes</taxon>
        <taxon>Micrococcales</taxon>
        <taxon>Microbacteriaceae</taxon>
        <taxon>Agrococcus</taxon>
    </lineage>
</organism>
<feature type="transmembrane region" description="Helical" evidence="14">
    <location>
        <begin position="440"/>
        <end position="457"/>
    </location>
</feature>
<name>A0A9D1YX12_9MICO</name>
<dbReference type="GO" id="GO:0005298">
    <property type="term" value="F:proline:sodium symporter activity"/>
    <property type="evidence" value="ECO:0007669"/>
    <property type="project" value="UniProtKB-UniRule"/>
</dbReference>
<dbReference type="NCBIfam" id="TIGR00813">
    <property type="entry name" value="sss"/>
    <property type="match status" value="1"/>
</dbReference>
<dbReference type="EMBL" id="DXDC01000411">
    <property type="protein sequence ID" value="HIY67313.1"/>
    <property type="molecule type" value="Genomic_DNA"/>
</dbReference>
<feature type="transmembrane region" description="Helical" evidence="14">
    <location>
        <begin position="136"/>
        <end position="160"/>
    </location>
</feature>
<keyword evidence="3 14" id="KW-0813">Transport</keyword>
<dbReference type="GO" id="GO:0005886">
    <property type="term" value="C:plasma membrane"/>
    <property type="evidence" value="ECO:0007669"/>
    <property type="project" value="UniProtKB-SubCell"/>
</dbReference>
<feature type="transmembrane region" description="Helical" evidence="14">
    <location>
        <begin position="463"/>
        <end position="482"/>
    </location>
</feature>
<dbReference type="PROSITE" id="PS50283">
    <property type="entry name" value="NA_SOLUT_SYMP_3"/>
    <property type="match status" value="1"/>
</dbReference>
<keyword evidence="7 14" id="KW-1133">Transmembrane helix</keyword>
<dbReference type="Proteomes" id="UP000824005">
    <property type="component" value="Unassembled WGS sequence"/>
</dbReference>
<reference evidence="15" key="1">
    <citation type="journal article" date="2021" name="PeerJ">
        <title>Extensive microbial diversity within the chicken gut microbiome revealed by metagenomics and culture.</title>
        <authorList>
            <person name="Gilroy R."/>
            <person name="Ravi A."/>
            <person name="Getino M."/>
            <person name="Pursley I."/>
            <person name="Horton D.L."/>
            <person name="Alikhan N.F."/>
            <person name="Baker D."/>
            <person name="Gharbi K."/>
            <person name="Hall N."/>
            <person name="Watson M."/>
            <person name="Adriaenssens E.M."/>
            <person name="Foster-Nyarko E."/>
            <person name="Jarju S."/>
            <person name="Secka A."/>
            <person name="Antonio M."/>
            <person name="Oren A."/>
            <person name="Chaudhuri R.R."/>
            <person name="La Ragione R."/>
            <person name="Hildebrand F."/>
            <person name="Pallen M.J."/>
        </authorList>
    </citation>
    <scope>NUCLEOTIDE SEQUENCE</scope>
    <source>
        <strain evidence="15">ChiGjej1B1-98</strain>
    </source>
</reference>
<reference evidence="15" key="2">
    <citation type="submission" date="2021-04" db="EMBL/GenBank/DDBJ databases">
        <authorList>
            <person name="Gilroy R."/>
        </authorList>
    </citation>
    <scope>NUCLEOTIDE SEQUENCE</scope>
    <source>
        <strain evidence="15">ChiGjej1B1-98</strain>
    </source>
</reference>
<comment type="similarity">
    <text evidence="2 13">Belongs to the sodium:solute symporter (SSF) (TC 2.A.21) family.</text>
</comment>
<evidence type="ECO:0000256" key="12">
    <source>
        <dbReference type="ARBA" id="ARBA00033708"/>
    </source>
</evidence>
<evidence type="ECO:0000256" key="7">
    <source>
        <dbReference type="ARBA" id="ARBA00022989"/>
    </source>
</evidence>
<keyword evidence="5 14" id="KW-0812">Transmembrane</keyword>
<evidence type="ECO:0000256" key="9">
    <source>
        <dbReference type="ARBA" id="ARBA00023065"/>
    </source>
</evidence>
<proteinExistence type="inferred from homology"/>
<dbReference type="PANTHER" id="PTHR48086:SF3">
    <property type="entry name" value="SODIUM_PROLINE SYMPORTER"/>
    <property type="match status" value="1"/>
</dbReference>
<feature type="transmembrane region" description="Helical" evidence="14">
    <location>
        <begin position="200"/>
        <end position="228"/>
    </location>
</feature>
<feature type="transmembrane region" description="Helical" evidence="14">
    <location>
        <begin position="338"/>
        <end position="363"/>
    </location>
</feature>
<keyword evidence="4 14" id="KW-1003">Cell membrane</keyword>
<dbReference type="InterPro" id="IPR050277">
    <property type="entry name" value="Sodium:Solute_Symporter"/>
</dbReference>
<keyword evidence="11 14" id="KW-0739">Sodium transport</keyword>
<evidence type="ECO:0000313" key="16">
    <source>
        <dbReference type="Proteomes" id="UP000824005"/>
    </source>
</evidence>
<evidence type="ECO:0000256" key="11">
    <source>
        <dbReference type="ARBA" id="ARBA00023201"/>
    </source>
</evidence>
<dbReference type="InterPro" id="IPR011851">
    <property type="entry name" value="Na/Pro_symporter"/>
</dbReference>
<evidence type="ECO:0000256" key="13">
    <source>
        <dbReference type="RuleBase" id="RU362091"/>
    </source>
</evidence>
<gene>
    <name evidence="15" type="ORF">H9830_13670</name>
</gene>
<protein>
    <recommendedName>
        <fullName evidence="14">Sodium/proline symporter</fullName>
    </recommendedName>
    <alternativeName>
        <fullName evidence="14">Proline permease</fullName>
    </alternativeName>
</protein>
<dbReference type="Pfam" id="PF00474">
    <property type="entry name" value="SSF"/>
    <property type="match status" value="1"/>
</dbReference>
<dbReference type="AlphaFoldDB" id="A0A9D1YX12"/>
<keyword evidence="10 14" id="KW-0472">Membrane</keyword>
<dbReference type="GO" id="GO:0015824">
    <property type="term" value="P:proline transport"/>
    <property type="evidence" value="ECO:0007669"/>
    <property type="project" value="UniProtKB-UniRule"/>
</dbReference>
<keyword evidence="14" id="KW-0029">Amino-acid transport</keyword>
<evidence type="ECO:0000256" key="2">
    <source>
        <dbReference type="ARBA" id="ARBA00006434"/>
    </source>
</evidence>
<evidence type="ECO:0000256" key="8">
    <source>
        <dbReference type="ARBA" id="ARBA00023053"/>
    </source>
</evidence>
<dbReference type="PANTHER" id="PTHR48086">
    <property type="entry name" value="SODIUM/PROLINE SYMPORTER-RELATED"/>
    <property type="match status" value="1"/>
</dbReference>
<evidence type="ECO:0000256" key="10">
    <source>
        <dbReference type="ARBA" id="ARBA00023136"/>
    </source>
</evidence>
<feature type="transmembrane region" description="Helical" evidence="14">
    <location>
        <begin position="248"/>
        <end position="271"/>
    </location>
</feature>
<comment type="caution">
    <text evidence="15">The sequence shown here is derived from an EMBL/GenBank/DDBJ whole genome shotgun (WGS) entry which is preliminary data.</text>
</comment>
<sequence>MSNTADPSTIIVFILYLVAVLAIGIWAYRKNNDMGDFAIGGRRLGTFVTALSAKATDSSQWVFFGLPGAFYISGMQNIWLIIGLTLGFYLSWKLLAGRLREYSAKVSDWRQEEPGESVTLPGFFANRFRSNSVRSATAVFIIIFYIVYLGSAFIATGVIFQQIFGGSVVTGTVIGAVVVMIYSSLGGYLASSYTDLVQGILMWVCLMAVSVVAIVNLGGIGGFMEAIGAQNPDLGSPFAGIELLDGEWITTSSVPFIAIISALAWAVGYFGSPHILARFMGMKKAESAKNGARLGVFLSITLLGCAGVIGFAAIAVFGSNLANPEDAYMALVAEFFPSWMAGIFLAGVLSAVMSTADSQLVVASTTLTEDFYRAFINHDAPQKTLVWLSRIAVFACTGIGLFVALQGGTVLDLVGYAWAGFGASFGPALLAALYWRRATWFGVLLSIVAGGSTVILYRLVDTIGLYELIPGFLAGLLALWLGS</sequence>
<keyword evidence="9 14" id="KW-0406">Ion transport</keyword>
<evidence type="ECO:0000256" key="4">
    <source>
        <dbReference type="ARBA" id="ARBA00022475"/>
    </source>
</evidence>
<evidence type="ECO:0000256" key="3">
    <source>
        <dbReference type="ARBA" id="ARBA00022448"/>
    </source>
</evidence>
<dbReference type="CDD" id="cd11475">
    <property type="entry name" value="SLC5sbd_PutP"/>
    <property type="match status" value="1"/>
</dbReference>
<feature type="transmembrane region" description="Helical" evidence="14">
    <location>
        <begin position="384"/>
        <end position="404"/>
    </location>
</feature>
<feature type="transmembrane region" description="Helical" evidence="14">
    <location>
        <begin position="416"/>
        <end position="435"/>
    </location>
</feature>
<evidence type="ECO:0000256" key="5">
    <source>
        <dbReference type="ARBA" id="ARBA00022692"/>
    </source>
</evidence>
<evidence type="ECO:0000256" key="1">
    <source>
        <dbReference type="ARBA" id="ARBA00004651"/>
    </source>
</evidence>
<dbReference type="Gene3D" id="1.20.1730.10">
    <property type="entry name" value="Sodium/glucose cotransporter"/>
    <property type="match status" value="1"/>
</dbReference>
<comment type="catalytic activity">
    <reaction evidence="12">
        <text>L-proline(in) + Na(+)(in) = L-proline(out) + Na(+)(out)</text>
        <dbReference type="Rhea" id="RHEA:28967"/>
        <dbReference type="ChEBI" id="CHEBI:29101"/>
        <dbReference type="ChEBI" id="CHEBI:60039"/>
    </reaction>
</comment>
<evidence type="ECO:0000313" key="15">
    <source>
        <dbReference type="EMBL" id="HIY67313.1"/>
    </source>
</evidence>
<accession>A0A9D1YX12</accession>
<dbReference type="InterPro" id="IPR038377">
    <property type="entry name" value="Na/Glc_symporter_sf"/>
</dbReference>
<feature type="transmembrane region" description="Helical" evidence="14">
    <location>
        <begin position="9"/>
        <end position="28"/>
    </location>
</feature>
<feature type="transmembrane region" description="Helical" evidence="14">
    <location>
        <begin position="166"/>
        <end position="188"/>
    </location>
</feature>
<dbReference type="InterPro" id="IPR001734">
    <property type="entry name" value="Na/solute_symporter"/>
</dbReference>